<feature type="transmembrane region" description="Helical" evidence="1">
    <location>
        <begin position="30"/>
        <end position="49"/>
    </location>
</feature>
<dbReference type="KEGG" id="slf:JEQ17_11275"/>
<dbReference type="EMBL" id="CP066831">
    <property type="protein sequence ID" value="QQM39991.1"/>
    <property type="molecule type" value="Genomic_DNA"/>
</dbReference>
<proteinExistence type="predicted"/>
<sequence length="260" mass="27920">MYRPHPEYRDDSAYQDDFAYQSDASRTHRLPLVISLTALCALILVPVVVDRVVAARVESGTAEAFQEGMGTPTRPEVHVRGFPVLTQVASGTLRHVDITARDIPADEATRPLPVTELDLGLDDLKKSDDGSEARARSAEATARLSYTDVSDALGLEVSQGDRPGRIGARIAMPFGDGITVTVKVSAVSGNRIAFEDFRVTSGALPDAGQALLDKVFEQPIQLRNIPDGLRLRSVTTTDDGLTARFSGTSVTFRPADSAQG</sequence>
<dbReference type="RefSeq" id="WP_200395118.1">
    <property type="nucleotide sequence ID" value="NZ_CP066831.1"/>
</dbReference>
<dbReference type="InterPro" id="IPR021373">
    <property type="entry name" value="DUF2993"/>
</dbReference>
<keyword evidence="1" id="KW-1133">Transmembrane helix</keyword>
<evidence type="ECO:0000313" key="3">
    <source>
        <dbReference type="Proteomes" id="UP000595636"/>
    </source>
</evidence>
<name>A0A7T7I2V1_9ACTN</name>
<reference evidence="2 3" key="1">
    <citation type="submission" date="2020-12" db="EMBL/GenBank/DDBJ databases">
        <title>A novel species.</title>
        <authorList>
            <person name="Li K."/>
        </authorList>
    </citation>
    <scope>NUCLEOTIDE SEQUENCE [LARGE SCALE GENOMIC DNA]</scope>
    <source>
        <strain evidence="2 3">ZYC-3</strain>
    </source>
</reference>
<evidence type="ECO:0000313" key="2">
    <source>
        <dbReference type="EMBL" id="QQM39991.1"/>
    </source>
</evidence>
<keyword evidence="3" id="KW-1185">Reference proteome</keyword>
<dbReference type="AlphaFoldDB" id="A0A7T7I2V1"/>
<evidence type="ECO:0000256" key="1">
    <source>
        <dbReference type="SAM" id="Phobius"/>
    </source>
</evidence>
<protein>
    <submittedName>
        <fullName evidence="2">DUF2993 domain-containing protein</fullName>
    </submittedName>
</protein>
<gene>
    <name evidence="2" type="ORF">JEQ17_11275</name>
</gene>
<keyword evidence="1" id="KW-0812">Transmembrane</keyword>
<organism evidence="2 3">
    <name type="scientific">Streptomyces liliifuscus</name>
    <dbReference type="NCBI Taxonomy" id="2797636"/>
    <lineage>
        <taxon>Bacteria</taxon>
        <taxon>Bacillati</taxon>
        <taxon>Actinomycetota</taxon>
        <taxon>Actinomycetes</taxon>
        <taxon>Kitasatosporales</taxon>
        <taxon>Streptomycetaceae</taxon>
        <taxon>Streptomyces</taxon>
    </lineage>
</organism>
<keyword evidence="1" id="KW-0472">Membrane</keyword>
<accession>A0A7T7I2V1</accession>
<dbReference type="Proteomes" id="UP000595636">
    <property type="component" value="Chromosome"/>
</dbReference>
<dbReference type="Pfam" id="PF11209">
    <property type="entry name" value="LmeA"/>
    <property type="match status" value="1"/>
</dbReference>